<evidence type="ECO:0000256" key="2">
    <source>
        <dbReference type="ARBA" id="ARBA00022603"/>
    </source>
</evidence>
<comment type="similarity">
    <text evidence="4">Belongs to the class IV-like SAM-binding methyltransferase superfamily. RNA methyltransferase TrmH family.</text>
</comment>
<dbReference type="InterPro" id="IPR001537">
    <property type="entry name" value="SpoU_MeTrfase"/>
</dbReference>
<dbReference type="CDD" id="cd18092">
    <property type="entry name" value="SpoU-like_TrmH"/>
    <property type="match status" value="1"/>
</dbReference>
<evidence type="ECO:0000256" key="4">
    <source>
        <dbReference type="HAMAP-Rule" id="MF_02060"/>
    </source>
</evidence>
<evidence type="ECO:0000256" key="1">
    <source>
        <dbReference type="ARBA" id="ARBA00022555"/>
    </source>
</evidence>
<evidence type="ECO:0000313" key="6">
    <source>
        <dbReference type="EMBL" id="NDV62541.1"/>
    </source>
</evidence>
<keyword evidence="4" id="KW-0819">tRNA processing</keyword>
<feature type="binding site" evidence="4">
    <location>
        <position position="93"/>
    </location>
    <ligand>
        <name>S-adenosyl-L-methionine</name>
        <dbReference type="ChEBI" id="CHEBI:59789"/>
    </ligand>
</feature>
<accession>A0A6B2M0P7</accession>
<keyword evidence="1 4" id="KW-0820">tRNA-binding</keyword>
<keyword evidence="2 4" id="KW-0489">Methyltransferase</keyword>
<proteinExistence type="inferred from homology"/>
<sequence length="205" mass="23639">MEAVIARRTDRIQVVLEDIYQPHNASAVMRSCECFGIQNLHVIENRYEYTVNRDVAMGSSKWITLHRYREEAADNTKTCMEALRQKGFRIVATSLDPGSVPLDEFSLDENTSLWFGTEEEGLSQTVLESADEHVHIPMDGFTQSFNISVSAALCLYELRRKLVQGDLPWQLSESRKNEIYRLWLRNIVKNADILERGFLKENLPQ</sequence>
<evidence type="ECO:0000259" key="5">
    <source>
        <dbReference type="Pfam" id="PF00588"/>
    </source>
</evidence>
<name>A0A6B2M0P7_9BACT</name>
<feature type="binding site" evidence="4">
    <location>
        <position position="136"/>
    </location>
    <ligand>
        <name>S-adenosyl-L-methionine</name>
        <dbReference type="ChEBI" id="CHEBI:59789"/>
    </ligand>
</feature>
<dbReference type="EC" id="2.1.1.34" evidence="4"/>
<dbReference type="InterPro" id="IPR029028">
    <property type="entry name" value="Alpha/beta_knot_MTases"/>
</dbReference>
<protein>
    <recommendedName>
        <fullName evidence="4">tRNA (guanosine(18)-2'-O)-methyltransferase</fullName>
        <ecNumber evidence="4">2.1.1.34</ecNumber>
    </recommendedName>
    <alternativeName>
        <fullName evidence="4">tRNA [Gm18] methyltransferase</fullName>
    </alternativeName>
</protein>
<keyword evidence="3 4" id="KW-0808">Transferase</keyword>
<comment type="caution">
    <text evidence="4">Lacks conserved residue(s) required for the propagation of feature annotation.</text>
</comment>
<reference evidence="6 7" key="1">
    <citation type="submission" date="2020-02" db="EMBL/GenBank/DDBJ databases">
        <title>Albibacoteraceae fam. nov., the first described family within the subdivision 4 Verrucomicrobia.</title>
        <authorList>
            <person name="Xi F."/>
        </authorList>
    </citation>
    <scope>NUCLEOTIDE SEQUENCE [LARGE SCALE GENOMIC DNA]</scope>
    <source>
        <strain evidence="6 7">CK1056</strain>
    </source>
</reference>
<dbReference type="Pfam" id="PF00588">
    <property type="entry name" value="SpoU_methylase"/>
    <property type="match status" value="1"/>
</dbReference>
<feature type="domain" description="tRNA/rRNA methyltransferase SpoU type" evidence="5">
    <location>
        <begin position="12"/>
        <end position="156"/>
    </location>
</feature>
<dbReference type="InterPro" id="IPR029026">
    <property type="entry name" value="tRNA_m1G_MTases_N"/>
</dbReference>
<keyword evidence="4" id="KW-0694">RNA-binding</keyword>
<comment type="function">
    <text evidence="4">Catalyzes the 2'-O methylation of guanosine at position 18 in tRNA.</text>
</comment>
<evidence type="ECO:0000313" key="7">
    <source>
        <dbReference type="Proteomes" id="UP000478417"/>
    </source>
</evidence>
<gene>
    <name evidence="4" type="primary">trmH</name>
    <name evidence="6" type="ORF">G0Q06_08770</name>
</gene>
<dbReference type="Gene3D" id="3.40.1280.10">
    <property type="match status" value="1"/>
</dbReference>
<dbReference type="HAMAP" id="MF_02060">
    <property type="entry name" value="tRNA_methyltr_TrmH"/>
    <property type="match status" value="1"/>
</dbReference>
<dbReference type="GO" id="GO:0000049">
    <property type="term" value="F:tRNA binding"/>
    <property type="evidence" value="ECO:0007669"/>
    <property type="project" value="UniProtKB-UniRule"/>
</dbReference>
<organism evidence="6 7">
    <name type="scientific">Oceanipulchritudo coccoides</name>
    <dbReference type="NCBI Taxonomy" id="2706888"/>
    <lineage>
        <taxon>Bacteria</taxon>
        <taxon>Pseudomonadati</taxon>
        <taxon>Verrucomicrobiota</taxon>
        <taxon>Opitutia</taxon>
        <taxon>Puniceicoccales</taxon>
        <taxon>Oceanipulchritudinaceae</taxon>
        <taxon>Oceanipulchritudo</taxon>
    </lineage>
</organism>
<dbReference type="EMBL" id="JAAGNX010000002">
    <property type="protein sequence ID" value="NDV62541.1"/>
    <property type="molecule type" value="Genomic_DNA"/>
</dbReference>
<dbReference type="PANTHER" id="PTHR43453:SF3">
    <property type="entry name" value="TRNA_RRNA METHYLTRANSFERASE SPOU TYPE DOMAIN-CONTAINING PROTEIN"/>
    <property type="match status" value="1"/>
</dbReference>
<keyword evidence="7" id="KW-1185">Reference proteome</keyword>
<dbReference type="InterPro" id="IPR033671">
    <property type="entry name" value="TrmH"/>
</dbReference>
<dbReference type="PANTHER" id="PTHR43453">
    <property type="entry name" value="RRNA METHYLASE-LIKE"/>
    <property type="match status" value="1"/>
</dbReference>
<dbReference type="AlphaFoldDB" id="A0A6B2M0P7"/>
<dbReference type="Proteomes" id="UP000478417">
    <property type="component" value="Unassembled WGS sequence"/>
</dbReference>
<dbReference type="GO" id="GO:0002938">
    <property type="term" value="P:tRNA guanine ribose methylation"/>
    <property type="evidence" value="ECO:0007669"/>
    <property type="project" value="UniProtKB-UniRule"/>
</dbReference>
<dbReference type="SUPFAM" id="SSF75217">
    <property type="entry name" value="alpha/beta knot"/>
    <property type="match status" value="1"/>
</dbReference>
<evidence type="ECO:0000256" key="3">
    <source>
        <dbReference type="ARBA" id="ARBA00022679"/>
    </source>
</evidence>
<comment type="caution">
    <text evidence="6">The sequence shown here is derived from an EMBL/GenBank/DDBJ whole genome shotgun (WGS) entry which is preliminary data.</text>
</comment>
<keyword evidence="4" id="KW-0949">S-adenosyl-L-methionine</keyword>
<dbReference type="GO" id="GO:0141100">
    <property type="term" value="F:tRNA (guanine(18)-2'-O)-methyltransferase activity"/>
    <property type="evidence" value="ECO:0007669"/>
    <property type="project" value="UniProtKB-UniRule"/>
</dbReference>
<comment type="catalytic activity">
    <reaction evidence="4">
        <text>guanosine(18) in tRNA + S-adenosyl-L-methionine = 2'-O-methylguanosine(18) in tRNA + S-adenosyl-L-homocysteine + H(+)</text>
        <dbReference type="Rhea" id="RHEA:20077"/>
        <dbReference type="Rhea" id="RHEA-COMP:10190"/>
        <dbReference type="Rhea" id="RHEA-COMP:10192"/>
        <dbReference type="ChEBI" id="CHEBI:15378"/>
        <dbReference type="ChEBI" id="CHEBI:57856"/>
        <dbReference type="ChEBI" id="CHEBI:59789"/>
        <dbReference type="ChEBI" id="CHEBI:74269"/>
        <dbReference type="ChEBI" id="CHEBI:74445"/>
        <dbReference type="EC" id="2.1.1.34"/>
    </reaction>
</comment>